<dbReference type="Pfam" id="PF04657">
    <property type="entry name" value="DMT_YdcZ"/>
    <property type="match status" value="1"/>
</dbReference>
<name>A0A6J4U2U9_9ACTN</name>
<accession>A0A6J4U2U9</accession>
<dbReference type="EMBL" id="CADCWC010000229">
    <property type="protein sequence ID" value="CAA9537228.1"/>
    <property type="molecule type" value="Genomic_DNA"/>
</dbReference>
<feature type="transmembrane region" description="Helical" evidence="1">
    <location>
        <begin position="67"/>
        <end position="91"/>
    </location>
</feature>
<keyword evidence="1" id="KW-1133">Transmembrane helix</keyword>
<reference evidence="2" key="1">
    <citation type="submission" date="2020-02" db="EMBL/GenBank/DDBJ databases">
        <authorList>
            <person name="Meier V. D."/>
        </authorList>
    </citation>
    <scope>NUCLEOTIDE SEQUENCE</scope>
    <source>
        <strain evidence="2">AVDCRST_MAG79</strain>
    </source>
</reference>
<sequence length="145" mass="14165">MDRNLALALTVGAGVGLAAQAPILAALGRDVGALAAAAISVSASTLVLWFAAVSLGGVDRLGAHPVAWHYVAGGLLGAAYVLTATVTVRWLGAAGMITALVAGQLVAAAVIDHLALLGVDRDPASPAKLAGLALVATGVALVTRT</sequence>
<dbReference type="PANTHER" id="PTHR34821:SF2">
    <property type="entry name" value="INNER MEMBRANE PROTEIN YDCZ"/>
    <property type="match status" value="1"/>
</dbReference>
<gene>
    <name evidence="2" type="ORF">AVDCRST_MAG79-1492</name>
</gene>
<keyword evidence="1" id="KW-0472">Membrane</keyword>
<organism evidence="2">
    <name type="scientific">uncultured Thermoleophilia bacterium</name>
    <dbReference type="NCBI Taxonomy" id="1497501"/>
    <lineage>
        <taxon>Bacteria</taxon>
        <taxon>Bacillati</taxon>
        <taxon>Actinomycetota</taxon>
        <taxon>Thermoleophilia</taxon>
        <taxon>environmental samples</taxon>
    </lineage>
</organism>
<protein>
    <recommendedName>
        <fullName evidence="3">Integral membrane protein</fullName>
    </recommendedName>
</protein>
<dbReference type="GO" id="GO:0005886">
    <property type="term" value="C:plasma membrane"/>
    <property type="evidence" value="ECO:0007669"/>
    <property type="project" value="TreeGrafter"/>
</dbReference>
<evidence type="ECO:0000313" key="2">
    <source>
        <dbReference type="EMBL" id="CAA9537228.1"/>
    </source>
</evidence>
<proteinExistence type="predicted"/>
<evidence type="ECO:0000256" key="1">
    <source>
        <dbReference type="SAM" id="Phobius"/>
    </source>
</evidence>
<feature type="transmembrane region" description="Helical" evidence="1">
    <location>
        <begin position="97"/>
        <end position="119"/>
    </location>
</feature>
<dbReference type="InterPro" id="IPR006750">
    <property type="entry name" value="YdcZ"/>
</dbReference>
<evidence type="ECO:0008006" key="3">
    <source>
        <dbReference type="Google" id="ProtNLM"/>
    </source>
</evidence>
<dbReference type="PANTHER" id="PTHR34821">
    <property type="entry name" value="INNER MEMBRANE PROTEIN YDCZ"/>
    <property type="match status" value="1"/>
</dbReference>
<feature type="transmembrane region" description="Helical" evidence="1">
    <location>
        <begin position="34"/>
        <end position="55"/>
    </location>
</feature>
<dbReference type="AlphaFoldDB" id="A0A6J4U2U9"/>
<keyword evidence="1" id="KW-0812">Transmembrane</keyword>